<feature type="transmembrane region" description="Helical" evidence="1">
    <location>
        <begin position="56"/>
        <end position="78"/>
    </location>
</feature>
<proteinExistence type="predicted"/>
<sequence>MYQESFRISYISESLNIFDFFGVSNDTFTCFLFAAMSKRKIDEAWRKPRIAKGTPFYKYSNIFTIGVIGISGLSWYMYQCWPESSKIQKGLREGKWEFSPEIKFHIDSMKVAQADPTYHELLIKMQKRAYEKEEAAKAKPWYVEILESKPEI</sequence>
<evidence type="ECO:0000313" key="3">
    <source>
        <dbReference type="Proteomes" id="UP001516400"/>
    </source>
</evidence>
<dbReference type="EMBL" id="JABFTP020000186">
    <property type="protein sequence ID" value="KAL3289483.1"/>
    <property type="molecule type" value="Genomic_DNA"/>
</dbReference>
<accession>A0ABD2PER8</accession>
<dbReference type="AlphaFoldDB" id="A0ABD2PER8"/>
<keyword evidence="1" id="KW-1133">Transmembrane helix</keyword>
<keyword evidence="3" id="KW-1185">Reference proteome</keyword>
<protein>
    <submittedName>
        <fullName evidence="2">Uncharacterized protein</fullName>
    </submittedName>
</protein>
<name>A0ABD2PER8_9CUCU</name>
<organism evidence="2 3">
    <name type="scientific">Cryptolaemus montrouzieri</name>
    <dbReference type="NCBI Taxonomy" id="559131"/>
    <lineage>
        <taxon>Eukaryota</taxon>
        <taxon>Metazoa</taxon>
        <taxon>Ecdysozoa</taxon>
        <taxon>Arthropoda</taxon>
        <taxon>Hexapoda</taxon>
        <taxon>Insecta</taxon>
        <taxon>Pterygota</taxon>
        <taxon>Neoptera</taxon>
        <taxon>Endopterygota</taxon>
        <taxon>Coleoptera</taxon>
        <taxon>Polyphaga</taxon>
        <taxon>Cucujiformia</taxon>
        <taxon>Coccinelloidea</taxon>
        <taxon>Coccinellidae</taxon>
        <taxon>Scymninae</taxon>
        <taxon>Scymnini</taxon>
        <taxon>Cryptolaemus</taxon>
    </lineage>
</organism>
<evidence type="ECO:0000313" key="2">
    <source>
        <dbReference type="EMBL" id="KAL3289483.1"/>
    </source>
</evidence>
<evidence type="ECO:0000256" key="1">
    <source>
        <dbReference type="SAM" id="Phobius"/>
    </source>
</evidence>
<comment type="caution">
    <text evidence="2">The sequence shown here is derived from an EMBL/GenBank/DDBJ whole genome shotgun (WGS) entry which is preliminary data.</text>
</comment>
<reference evidence="2 3" key="1">
    <citation type="journal article" date="2021" name="BMC Biol.">
        <title>Horizontally acquired antibacterial genes associated with adaptive radiation of ladybird beetles.</title>
        <authorList>
            <person name="Li H.S."/>
            <person name="Tang X.F."/>
            <person name="Huang Y.H."/>
            <person name="Xu Z.Y."/>
            <person name="Chen M.L."/>
            <person name="Du X.Y."/>
            <person name="Qiu B.Y."/>
            <person name="Chen P.T."/>
            <person name="Zhang W."/>
            <person name="Slipinski A."/>
            <person name="Escalona H.E."/>
            <person name="Waterhouse R.M."/>
            <person name="Zwick A."/>
            <person name="Pang H."/>
        </authorList>
    </citation>
    <scope>NUCLEOTIDE SEQUENCE [LARGE SCALE GENOMIC DNA]</scope>
    <source>
        <strain evidence="2">SYSU2018</strain>
    </source>
</reference>
<keyword evidence="1" id="KW-0472">Membrane</keyword>
<gene>
    <name evidence="2" type="ORF">HHI36_022906</name>
</gene>
<keyword evidence="1" id="KW-0812">Transmembrane</keyword>
<dbReference type="Proteomes" id="UP001516400">
    <property type="component" value="Unassembled WGS sequence"/>
</dbReference>